<evidence type="ECO:0000313" key="2">
    <source>
        <dbReference type="Proteomes" id="UP000346198"/>
    </source>
</evidence>
<gene>
    <name evidence="1" type="ORF">SCARR_01507</name>
</gene>
<accession>A0A6C2UHN5</accession>
<evidence type="ECO:0008006" key="3">
    <source>
        <dbReference type="Google" id="ProtNLM"/>
    </source>
</evidence>
<dbReference type="PANTHER" id="PTHR35866">
    <property type="entry name" value="PUTATIVE-RELATED"/>
    <property type="match status" value="1"/>
</dbReference>
<dbReference type="EMBL" id="CAAHFH010000001">
    <property type="protein sequence ID" value="VGO19449.1"/>
    <property type="molecule type" value="Genomic_DNA"/>
</dbReference>
<reference evidence="1 2" key="1">
    <citation type="submission" date="2019-04" db="EMBL/GenBank/DDBJ databases">
        <authorList>
            <person name="Van Vliet M D."/>
        </authorList>
    </citation>
    <scope>NUCLEOTIDE SEQUENCE [LARGE SCALE GENOMIC DNA]</scope>
    <source>
        <strain evidence="1 2">F21</strain>
    </source>
</reference>
<evidence type="ECO:0000313" key="1">
    <source>
        <dbReference type="EMBL" id="VGO19449.1"/>
    </source>
</evidence>
<dbReference type="AlphaFoldDB" id="A0A6C2UHN5"/>
<keyword evidence="2" id="KW-1185">Reference proteome</keyword>
<name>A0A6C2UHN5_9BACT</name>
<dbReference type="Proteomes" id="UP000346198">
    <property type="component" value="Unassembled WGS sequence"/>
</dbReference>
<dbReference type="RefSeq" id="WP_168433089.1">
    <property type="nucleotide sequence ID" value="NZ_CAAHFH010000001.1"/>
</dbReference>
<sequence length="116" mass="12953">MLNSEILDEFQCSGCGECCRWTGAVLLTDEDVASMASGLGLPEQEFIEQHTRLAPNRQQLALLDQPDGSCEFLEGDRCRVYASRPVQCRSFPYAWSVPEGCPELDRLKAESKIPLK</sequence>
<dbReference type="InterPro" id="IPR005358">
    <property type="entry name" value="Puta_zinc/iron-chelating_dom"/>
</dbReference>
<dbReference type="PANTHER" id="PTHR35866:SF1">
    <property type="entry name" value="YKGJ FAMILY CYSTEINE CLUSTER PROTEIN"/>
    <property type="match status" value="1"/>
</dbReference>
<organism evidence="1 2">
    <name type="scientific">Pontiella sulfatireligans</name>
    <dbReference type="NCBI Taxonomy" id="2750658"/>
    <lineage>
        <taxon>Bacteria</taxon>
        <taxon>Pseudomonadati</taxon>
        <taxon>Kiritimatiellota</taxon>
        <taxon>Kiritimatiellia</taxon>
        <taxon>Kiritimatiellales</taxon>
        <taxon>Pontiellaceae</taxon>
        <taxon>Pontiella</taxon>
    </lineage>
</organism>
<proteinExistence type="predicted"/>
<dbReference type="Pfam" id="PF03692">
    <property type="entry name" value="CxxCxxCC"/>
    <property type="match status" value="1"/>
</dbReference>
<protein>
    <recommendedName>
        <fullName evidence="3">Zinc/iron-chelating domain-containing protein</fullName>
    </recommendedName>
</protein>